<feature type="region of interest" description="Disordered" evidence="9">
    <location>
        <begin position="28"/>
        <end position="53"/>
    </location>
</feature>
<evidence type="ECO:0000313" key="14">
    <source>
        <dbReference type="Proteomes" id="UP000007648"/>
    </source>
</evidence>
<keyword evidence="14" id="KW-1185">Reference proteome</keyword>
<reference evidence="13" key="3">
    <citation type="submission" date="2025-09" db="UniProtKB">
        <authorList>
            <consortium name="Ensembl"/>
        </authorList>
    </citation>
    <scope>IDENTIFICATION</scope>
</reference>
<keyword evidence="5" id="KW-0276">Fatty acid metabolism</keyword>
<evidence type="ECO:0000259" key="10">
    <source>
        <dbReference type="Pfam" id="PF00441"/>
    </source>
</evidence>
<dbReference type="InterPro" id="IPR009075">
    <property type="entry name" value="AcylCo_DH/oxidase_C"/>
</dbReference>
<dbReference type="FunFam" id="2.40.110.10:FF:000002">
    <property type="entry name" value="Acyl-CoA dehydrogenase fadE12"/>
    <property type="match status" value="1"/>
</dbReference>
<dbReference type="InterPro" id="IPR037069">
    <property type="entry name" value="AcylCoA_DH/ox_N_sf"/>
</dbReference>
<dbReference type="InterPro" id="IPR036250">
    <property type="entry name" value="AcylCo_DH-like_C"/>
</dbReference>
<keyword evidence="4 8" id="KW-0274">FAD</keyword>
<reference evidence="13 14" key="1">
    <citation type="journal article" date="2011" name="Proc. Natl. Acad. Sci. U.S.A.">
        <title>Genetic diversity and population structure of the endangered marsupial Sarcophilus harrisii (Tasmanian devil).</title>
        <authorList>
            <person name="Miller W."/>
            <person name="Hayes V.M."/>
            <person name="Ratan A."/>
            <person name="Petersen D.C."/>
            <person name="Wittekindt N.E."/>
            <person name="Miller J."/>
            <person name="Walenz B."/>
            <person name="Knight J."/>
            <person name="Qi J."/>
            <person name="Zhao F."/>
            <person name="Wang Q."/>
            <person name="Bedoya-Reina O.C."/>
            <person name="Katiyar N."/>
            <person name="Tomsho L.P."/>
            <person name="Kasson L.M."/>
            <person name="Hardie R.A."/>
            <person name="Woodbridge P."/>
            <person name="Tindall E.A."/>
            <person name="Bertelsen M.F."/>
            <person name="Dixon D."/>
            <person name="Pyecroft S."/>
            <person name="Helgen K.M."/>
            <person name="Lesk A.M."/>
            <person name="Pringle T.H."/>
            <person name="Patterson N."/>
            <person name="Zhang Y."/>
            <person name="Kreiss A."/>
            <person name="Woods G.M."/>
            <person name="Jones M.E."/>
            <person name="Schuster S.C."/>
        </authorList>
    </citation>
    <scope>NUCLEOTIDE SEQUENCE [LARGE SCALE GENOMIC DNA]</scope>
</reference>
<feature type="domain" description="Acyl-CoA oxidase/dehydrogenase middle" evidence="11">
    <location>
        <begin position="174"/>
        <end position="269"/>
    </location>
</feature>
<name>A0A7N4P6A5_SARHA</name>
<reference evidence="13" key="2">
    <citation type="submission" date="2025-08" db="UniProtKB">
        <authorList>
            <consortium name="Ensembl"/>
        </authorList>
    </citation>
    <scope>IDENTIFICATION</scope>
</reference>
<dbReference type="RefSeq" id="XP_031807092.1">
    <property type="nucleotide sequence ID" value="XM_031951232.1"/>
</dbReference>
<feature type="domain" description="Acyl-CoA dehydrogenase/oxidase C-terminal" evidence="10">
    <location>
        <begin position="281"/>
        <end position="427"/>
    </location>
</feature>
<comment type="cofactor">
    <cofactor evidence="1 8">
        <name>FAD</name>
        <dbReference type="ChEBI" id="CHEBI:57692"/>
    </cofactor>
</comment>
<dbReference type="Pfam" id="PF02771">
    <property type="entry name" value="Acyl-CoA_dh_N"/>
    <property type="match status" value="1"/>
</dbReference>
<dbReference type="GO" id="GO:0050660">
    <property type="term" value="F:flavin adenine dinucleotide binding"/>
    <property type="evidence" value="ECO:0007669"/>
    <property type="project" value="InterPro"/>
</dbReference>
<feature type="compositionally biased region" description="Low complexity" evidence="9">
    <location>
        <begin position="32"/>
        <end position="50"/>
    </location>
</feature>
<dbReference type="OrthoDB" id="10262177at2759"/>
<evidence type="ECO:0000256" key="3">
    <source>
        <dbReference type="ARBA" id="ARBA00022630"/>
    </source>
</evidence>
<dbReference type="InterPro" id="IPR006091">
    <property type="entry name" value="Acyl-CoA_Oxase/DH_mid-dom"/>
</dbReference>
<dbReference type="Gene3D" id="2.40.110.10">
    <property type="entry name" value="Butyryl-CoA Dehydrogenase, subunit A, domain 2"/>
    <property type="match status" value="1"/>
</dbReference>
<dbReference type="GO" id="GO:0033539">
    <property type="term" value="P:fatty acid beta-oxidation using acyl-CoA dehydrogenase"/>
    <property type="evidence" value="ECO:0007669"/>
    <property type="project" value="TreeGrafter"/>
</dbReference>
<dbReference type="AlphaFoldDB" id="A0A7N4P6A5"/>
<dbReference type="Ensembl" id="ENSSHAT00000042308.1">
    <property type="protein sequence ID" value="ENSSHAP00000032885.1"/>
    <property type="gene ID" value="ENSSHAG00000023066.1"/>
</dbReference>
<evidence type="ECO:0000259" key="11">
    <source>
        <dbReference type="Pfam" id="PF02770"/>
    </source>
</evidence>
<dbReference type="InterPro" id="IPR046373">
    <property type="entry name" value="Acyl-CoA_Oxase/DH_mid-dom_sf"/>
</dbReference>
<evidence type="ECO:0000256" key="1">
    <source>
        <dbReference type="ARBA" id="ARBA00001974"/>
    </source>
</evidence>
<evidence type="ECO:0000256" key="8">
    <source>
        <dbReference type="RuleBase" id="RU362125"/>
    </source>
</evidence>
<evidence type="ECO:0008006" key="15">
    <source>
        <dbReference type="Google" id="ProtNLM"/>
    </source>
</evidence>
<feature type="domain" description="Acyl-CoA dehydrogenase/oxidase N-terminal" evidence="12">
    <location>
        <begin position="56"/>
        <end position="170"/>
    </location>
</feature>
<evidence type="ECO:0000259" key="12">
    <source>
        <dbReference type="Pfam" id="PF02771"/>
    </source>
</evidence>
<evidence type="ECO:0000256" key="9">
    <source>
        <dbReference type="SAM" id="MobiDB-lite"/>
    </source>
</evidence>
<dbReference type="SUPFAM" id="SSF47203">
    <property type="entry name" value="Acyl-CoA dehydrogenase C-terminal domain-like"/>
    <property type="match status" value="1"/>
</dbReference>
<protein>
    <recommendedName>
        <fullName evidence="15">Acyl-CoA dehydrogenase 6</fullName>
    </recommendedName>
</protein>
<dbReference type="GO" id="GO:0005737">
    <property type="term" value="C:cytoplasm"/>
    <property type="evidence" value="ECO:0007669"/>
    <property type="project" value="TreeGrafter"/>
</dbReference>
<keyword evidence="6" id="KW-0007">Acetylation</keyword>
<dbReference type="GeneID" id="116421488"/>
<dbReference type="Gene3D" id="1.20.140.10">
    <property type="entry name" value="Butyryl-CoA Dehydrogenase, subunit A, domain 3"/>
    <property type="match status" value="1"/>
</dbReference>
<dbReference type="GO" id="GO:0003995">
    <property type="term" value="F:acyl-CoA dehydrogenase activity"/>
    <property type="evidence" value="ECO:0007669"/>
    <property type="project" value="TreeGrafter"/>
</dbReference>
<organism evidence="13 14">
    <name type="scientific">Sarcophilus harrisii</name>
    <name type="common">Tasmanian devil</name>
    <name type="synonym">Sarcophilus laniarius</name>
    <dbReference type="NCBI Taxonomy" id="9305"/>
    <lineage>
        <taxon>Eukaryota</taxon>
        <taxon>Metazoa</taxon>
        <taxon>Chordata</taxon>
        <taxon>Craniata</taxon>
        <taxon>Vertebrata</taxon>
        <taxon>Euteleostomi</taxon>
        <taxon>Mammalia</taxon>
        <taxon>Metatheria</taxon>
        <taxon>Dasyuromorphia</taxon>
        <taxon>Dasyuridae</taxon>
        <taxon>Sarcophilus</taxon>
    </lineage>
</organism>
<dbReference type="Gene3D" id="1.10.540.10">
    <property type="entry name" value="Acyl-CoA dehydrogenase/oxidase, N-terminal domain"/>
    <property type="match status" value="1"/>
</dbReference>
<dbReference type="PANTHER" id="PTHR48083">
    <property type="entry name" value="MEDIUM-CHAIN SPECIFIC ACYL-COA DEHYDROGENASE, MITOCHONDRIAL-RELATED"/>
    <property type="match status" value="1"/>
</dbReference>
<evidence type="ECO:0000256" key="2">
    <source>
        <dbReference type="ARBA" id="ARBA00009347"/>
    </source>
</evidence>
<gene>
    <name evidence="13" type="primary">LOC116421488</name>
</gene>
<evidence type="ECO:0000256" key="5">
    <source>
        <dbReference type="ARBA" id="ARBA00022832"/>
    </source>
</evidence>
<dbReference type="InterPro" id="IPR009100">
    <property type="entry name" value="AcylCoA_DH/oxidase_NM_dom_sf"/>
</dbReference>
<dbReference type="Pfam" id="PF02770">
    <property type="entry name" value="Acyl-CoA_dh_M"/>
    <property type="match status" value="1"/>
</dbReference>
<sequence>MARCCAALAGRWLGEPAVAQALRLPRGTRRCSSSPSSAEAALEGGSPGSADPLSYTEQHRALREALHKIINKEINPFVDQWEEERIFPAHHVFKILGQAGFLGVNKATKYGGQGLDLTHQIAVAEELGNITGLGIAMAILLQTDMATPALERFGSEELKQQFLVPSIAGDYVACLGVSEPGAGSDVANIKTKAVPQRGDYIINGSKMWTTSGSQADWMCLLANTSAGPAHLNKSLLCLPMNLAGIHVSKKIEKLGTWASDTVQVFFEDVRVPRKFLIGEEGQGFRYQMLQFQEERMNSSALVLSPLTNIIQQTIEYARDRVLFNKRLLDNQVVHFRLAELATEVELLRSLLYRTVAQCMRGHDVTKLVSMAKLKAGRLSREVTDSCLQYWGGVGYTHQALVSRLFRDLRLVSIGAGADEVMLSIICKYMDTLPRTKSAK</sequence>
<evidence type="ECO:0000256" key="7">
    <source>
        <dbReference type="ARBA" id="ARBA00023002"/>
    </source>
</evidence>
<evidence type="ECO:0000256" key="4">
    <source>
        <dbReference type="ARBA" id="ARBA00022827"/>
    </source>
</evidence>
<dbReference type="GeneTree" id="ENSGT00940000164410"/>
<dbReference type="InterPro" id="IPR050741">
    <property type="entry name" value="Acyl-CoA_dehydrogenase"/>
</dbReference>
<proteinExistence type="inferred from homology"/>
<keyword evidence="3 8" id="KW-0285">Flavoprotein</keyword>
<evidence type="ECO:0000256" key="6">
    <source>
        <dbReference type="ARBA" id="ARBA00022990"/>
    </source>
</evidence>
<dbReference type="KEGG" id="shr:116421488"/>
<dbReference type="Pfam" id="PF00441">
    <property type="entry name" value="Acyl-CoA_dh_1"/>
    <property type="match status" value="1"/>
</dbReference>
<dbReference type="PANTHER" id="PTHR48083:SF6">
    <property type="entry name" value="ACYL-COA DEHYDROGENASE 6"/>
    <property type="match status" value="1"/>
</dbReference>
<dbReference type="InParanoid" id="A0A7N4P6A5"/>
<keyword evidence="7 8" id="KW-0560">Oxidoreductase</keyword>
<keyword evidence="5" id="KW-0443">Lipid metabolism</keyword>
<dbReference type="Proteomes" id="UP000007648">
    <property type="component" value="Unassembled WGS sequence"/>
</dbReference>
<dbReference type="SUPFAM" id="SSF56645">
    <property type="entry name" value="Acyl-CoA dehydrogenase NM domain-like"/>
    <property type="match status" value="1"/>
</dbReference>
<comment type="similarity">
    <text evidence="2 8">Belongs to the acyl-CoA dehydrogenase family.</text>
</comment>
<dbReference type="InterPro" id="IPR013786">
    <property type="entry name" value="AcylCoA_DH/ox_N"/>
</dbReference>
<accession>A0A7N4P6A5</accession>
<evidence type="ECO:0000313" key="13">
    <source>
        <dbReference type="Ensembl" id="ENSSHAP00000032885.1"/>
    </source>
</evidence>